<gene>
    <name evidence="1" type="primary">rlmJ</name>
    <name evidence="2" type="ORF">SAMN05421742_11526</name>
</gene>
<sequence>MNYRHAYHAGNFADVLKHAVACRIQAYMAAKAKPLLVLDTHAGAGAYDLTGPEADRTGEYRDGIARLLDLDPVPPLLDPYLERVRRLGGARNGALPAYPGSPWLLADGLRDGDRLVACELEPTAHQDLAHLMRRRANQPGTVKVRADDGWAALTSFLPPPERRALVLVDPPYEAADDFPRLAERFLKAHRRFPTGVFVLWYPVKQRSRVDALHATLRNSDPKNLLIAELGLYPGESDSRLNGCGLVIANPPYTLADELTETLPLLNTRLTKTTTGTHHLITL</sequence>
<keyword evidence="3" id="KW-1185">Reference proteome</keyword>
<dbReference type="STRING" id="83401.SAMN05421742_11526"/>
<dbReference type="HAMAP" id="MF_00934">
    <property type="entry name" value="23SrRNA_methyltr_J"/>
    <property type="match status" value="1"/>
</dbReference>
<dbReference type="RefSeq" id="WP_092621728.1">
    <property type="nucleotide sequence ID" value="NZ_FNCV01000015.1"/>
</dbReference>
<feature type="binding site" evidence="1">
    <location>
        <position position="101"/>
    </location>
    <ligand>
        <name>S-adenosyl-L-methionine</name>
        <dbReference type="ChEBI" id="CHEBI:59789"/>
    </ligand>
</feature>
<feature type="binding site" evidence="1">
    <location>
        <position position="18"/>
    </location>
    <ligand>
        <name>S-adenosyl-L-methionine</name>
        <dbReference type="ChEBI" id="CHEBI:59789"/>
    </ligand>
</feature>
<accession>A0A1G8FP54</accession>
<keyword evidence="1" id="KW-0949">S-adenosyl-L-methionine</keyword>
<dbReference type="InterPro" id="IPR002052">
    <property type="entry name" value="DNA_methylase_N6_adenine_CS"/>
</dbReference>
<dbReference type="Proteomes" id="UP000217076">
    <property type="component" value="Unassembled WGS sequence"/>
</dbReference>
<dbReference type="AlphaFoldDB" id="A0A1G8FP54"/>
<keyword evidence="1" id="KW-0694">RNA-binding</keyword>
<dbReference type="EMBL" id="FNCV01000015">
    <property type="protein sequence ID" value="SDH83963.1"/>
    <property type="molecule type" value="Genomic_DNA"/>
</dbReference>
<proteinExistence type="inferred from homology"/>
<dbReference type="GO" id="GO:0003723">
    <property type="term" value="F:RNA binding"/>
    <property type="evidence" value="ECO:0007669"/>
    <property type="project" value="UniProtKB-UniRule"/>
</dbReference>
<dbReference type="EC" id="2.1.1.266" evidence="1"/>
<comment type="similarity">
    <text evidence="1">Belongs to the RlmJ family.</text>
</comment>
<feature type="binding site" evidence="1">
    <location>
        <begin position="148"/>
        <end position="149"/>
    </location>
    <ligand>
        <name>S-adenosyl-L-methionine</name>
        <dbReference type="ChEBI" id="CHEBI:59789"/>
    </ligand>
</feature>
<feature type="binding site" evidence="1">
    <location>
        <position position="119"/>
    </location>
    <ligand>
        <name>S-adenosyl-L-methionine</name>
        <dbReference type="ChEBI" id="CHEBI:59789"/>
    </ligand>
</feature>
<keyword evidence="1 2" id="KW-0489">Methyltransferase</keyword>
<dbReference type="SUPFAM" id="SSF53335">
    <property type="entry name" value="S-adenosyl-L-methionine-dependent methyltransferases"/>
    <property type="match status" value="1"/>
</dbReference>
<keyword evidence="1 2" id="KW-0808">Transferase</keyword>
<comment type="catalytic activity">
    <reaction evidence="1">
        <text>adenosine(2030) in 23S rRNA + S-adenosyl-L-methionine = N(6)-methyladenosine(2030) in 23S rRNA + S-adenosyl-L-homocysteine + H(+)</text>
        <dbReference type="Rhea" id="RHEA:43736"/>
        <dbReference type="Rhea" id="RHEA-COMP:10668"/>
        <dbReference type="Rhea" id="RHEA-COMP:10669"/>
        <dbReference type="ChEBI" id="CHEBI:15378"/>
        <dbReference type="ChEBI" id="CHEBI:57856"/>
        <dbReference type="ChEBI" id="CHEBI:59789"/>
        <dbReference type="ChEBI" id="CHEBI:74411"/>
        <dbReference type="ChEBI" id="CHEBI:74449"/>
        <dbReference type="EC" id="2.1.1.266"/>
    </reaction>
</comment>
<evidence type="ECO:0000256" key="1">
    <source>
        <dbReference type="HAMAP-Rule" id="MF_00934"/>
    </source>
</evidence>
<organism evidence="2 3">
    <name type="scientific">Roseospirillum parvum</name>
    <dbReference type="NCBI Taxonomy" id="83401"/>
    <lineage>
        <taxon>Bacteria</taxon>
        <taxon>Pseudomonadati</taxon>
        <taxon>Pseudomonadota</taxon>
        <taxon>Alphaproteobacteria</taxon>
        <taxon>Rhodospirillales</taxon>
        <taxon>Rhodospirillaceae</taxon>
        <taxon>Roseospirillum</taxon>
    </lineage>
</organism>
<dbReference type="InterPro" id="IPR029063">
    <property type="entry name" value="SAM-dependent_MTases_sf"/>
</dbReference>
<feature type="site" description="Interaction with substrate rRNA" evidence="1">
    <location>
        <position position="3"/>
    </location>
</feature>
<protein>
    <recommendedName>
        <fullName evidence="1">Ribosomal RNA large subunit methyltransferase J</fullName>
        <ecNumber evidence="1">2.1.1.266</ecNumber>
    </recommendedName>
    <alternativeName>
        <fullName evidence="1">23S rRNA (adenine(2030)-N6)-methyltransferase</fullName>
    </alternativeName>
    <alternativeName>
        <fullName evidence="1">23S rRNA m6A2030 methyltransferase</fullName>
    </alternativeName>
</protein>
<dbReference type="InterPro" id="IPR007473">
    <property type="entry name" value="RlmJ"/>
</dbReference>
<dbReference type="GO" id="GO:0005829">
    <property type="term" value="C:cytosol"/>
    <property type="evidence" value="ECO:0007669"/>
    <property type="project" value="TreeGrafter"/>
</dbReference>
<feature type="binding site" evidence="1">
    <location>
        <position position="169"/>
    </location>
    <ligand>
        <name>S-adenosyl-L-methionine</name>
        <dbReference type="ChEBI" id="CHEBI:59789"/>
    </ligand>
</feature>
<dbReference type="GO" id="GO:0036307">
    <property type="term" value="F:23S rRNA (adenine(2030)-N(6))-methyltransferase activity"/>
    <property type="evidence" value="ECO:0007669"/>
    <property type="project" value="UniProtKB-UniRule"/>
</dbReference>
<dbReference type="Gene3D" id="3.40.50.150">
    <property type="entry name" value="Vaccinia Virus protein VP39"/>
    <property type="match status" value="1"/>
</dbReference>
<dbReference type="OrthoDB" id="9791274at2"/>
<feature type="binding site" evidence="1">
    <location>
        <position position="41"/>
    </location>
    <ligand>
        <name>S-adenosyl-L-methionine</name>
        <dbReference type="ChEBI" id="CHEBI:59789"/>
    </ligand>
</feature>
<dbReference type="PANTHER" id="PTHR37426:SF1">
    <property type="entry name" value="RIBOSOMAL RNA LARGE SUBUNIT METHYLTRANSFERASE J"/>
    <property type="match status" value="1"/>
</dbReference>
<feature type="active site" description="Proton acceptor" evidence="1">
    <location>
        <position position="169"/>
    </location>
</feature>
<dbReference type="Pfam" id="PF04378">
    <property type="entry name" value="RsmJ"/>
    <property type="match status" value="1"/>
</dbReference>
<dbReference type="PANTHER" id="PTHR37426">
    <property type="entry name" value="RIBOSOMAL RNA LARGE SUBUNIT METHYLTRANSFERASE J"/>
    <property type="match status" value="1"/>
</dbReference>
<comment type="subunit">
    <text evidence="1">Monomer.</text>
</comment>
<keyword evidence="1" id="KW-0698">rRNA processing</keyword>
<name>A0A1G8FP54_9PROT</name>
<evidence type="ECO:0000313" key="3">
    <source>
        <dbReference type="Proteomes" id="UP000217076"/>
    </source>
</evidence>
<dbReference type="PROSITE" id="PS00092">
    <property type="entry name" value="N6_MTASE"/>
    <property type="match status" value="1"/>
</dbReference>
<reference evidence="3" key="1">
    <citation type="submission" date="2016-10" db="EMBL/GenBank/DDBJ databases">
        <authorList>
            <person name="Varghese N."/>
            <person name="Submissions S."/>
        </authorList>
    </citation>
    <scope>NUCLEOTIDE SEQUENCE [LARGE SCALE GENOMIC DNA]</scope>
    <source>
        <strain evidence="3">930I</strain>
    </source>
</reference>
<dbReference type="GO" id="GO:0070475">
    <property type="term" value="P:rRNA base methylation"/>
    <property type="evidence" value="ECO:0007669"/>
    <property type="project" value="UniProtKB-UniRule"/>
</dbReference>
<comment type="function">
    <text evidence="1">Specifically methylates the adenine in position 2030 of 23S rRNA.</text>
</comment>
<evidence type="ECO:0000313" key="2">
    <source>
        <dbReference type="EMBL" id="SDH83963.1"/>
    </source>
</evidence>